<evidence type="ECO:0000256" key="1">
    <source>
        <dbReference type="SAM" id="Phobius"/>
    </source>
</evidence>
<keyword evidence="1" id="KW-0812">Transmembrane</keyword>
<keyword evidence="2" id="KW-0808">Transferase</keyword>
<sequence length="62" mass="7217">MPRPAYIHCGLRRYKLHQHYSKTINITLVSQLIALVVLRIHIPWCALRGSGHMGSIQREEPR</sequence>
<keyword evidence="1" id="KW-0472">Membrane</keyword>
<reference evidence="2" key="1">
    <citation type="journal article" date="2023" name="GigaByte">
        <title>Genome assembly of the bearded iris, Iris pallida Lam.</title>
        <authorList>
            <person name="Bruccoleri R.E."/>
            <person name="Oakeley E.J."/>
            <person name="Faust A.M.E."/>
            <person name="Altorfer M."/>
            <person name="Dessus-Babus S."/>
            <person name="Burckhardt D."/>
            <person name="Oertli M."/>
            <person name="Naumann U."/>
            <person name="Petersen F."/>
            <person name="Wong J."/>
        </authorList>
    </citation>
    <scope>NUCLEOTIDE SEQUENCE</scope>
    <source>
        <strain evidence="2">GSM-AAB239-AS_SAM_17_03QT</strain>
    </source>
</reference>
<feature type="transmembrane region" description="Helical" evidence="1">
    <location>
        <begin position="23"/>
        <end position="42"/>
    </location>
</feature>
<evidence type="ECO:0000313" key="2">
    <source>
        <dbReference type="EMBL" id="KAJ6795944.1"/>
    </source>
</evidence>
<dbReference type="GO" id="GO:0016301">
    <property type="term" value="F:kinase activity"/>
    <property type="evidence" value="ECO:0007669"/>
    <property type="project" value="UniProtKB-KW"/>
</dbReference>
<organism evidence="2 4">
    <name type="scientific">Iris pallida</name>
    <name type="common">Sweet iris</name>
    <dbReference type="NCBI Taxonomy" id="29817"/>
    <lineage>
        <taxon>Eukaryota</taxon>
        <taxon>Viridiplantae</taxon>
        <taxon>Streptophyta</taxon>
        <taxon>Embryophyta</taxon>
        <taxon>Tracheophyta</taxon>
        <taxon>Spermatophyta</taxon>
        <taxon>Magnoliopsida</taxon>
        <taxon>Liliopsida</taxon>
        <taxon>Asparagales</taxon>
        <taxon>Iridaceae</taxon>
        <taxon>Iridoideae</taxon>
        <taxon>Irideae</taxon>
        <taxon>Iris</taxon>
    </lineage>
</organism>
<keyword evidence="2" id="KW-0418">Kinase</keyword>
<gene>
    <name evidence="2" type="ORF">M6B38_223975</name>
    <name evidence="3" type="ORF">M6B38_380985</name>
</gene>
<name>A0AAX6DW14_IRIPA</name>
<comment type="caution">
    <text evidence="2">The sequence shown here is derived from an EMBL/GenBank/DDBJ whole genome shotgun (WGS) entry which is preliminary data.</text>
</comment>
<dbReference type="EMBL" id="JANAVB010041619">
    <property type="protein sequence ID" value="KAJ6795944.1"/>
    <property type="molecule type" value="Genomic_DNA"/>
</dbReference>
<evidence type="ECO:0000313" key="3">
    <source>
        <dbReference type="EMBL" id="KAJ6824954.1"/>
    </source>
</evidence>
<keyword evidence="2" id="KW-0675">Receptor</keyword>
<keyword evidence="1" id="KW-1133">Transmembrane helix</keyword>
<keyword evidence="4" id="KW-1185">Reference proteome</keyword>
<dbReference type="EMBL" id="JANAVB010021797">
    <property type="protein sequence ID" value="KAJ6824954.1"/>
    <property type="molecule type" value="Genomic_DNA"/>
</dbReference>
<evidence type="ECO:0000313" key="4">
    <source>
        <dbReference type="Proteomes" id="UP001140949"/>
    </source>
</evidence>
<protein>
    <submittedName>
        <fullName evidence="2">LEAF RUST 10 DISEASE-RESISTANCE LOCUS RECEPTOR-LIKE PROTEIN KINASE-like 1.2 isoform X2</fullName>
    </submittedName>
</protein>
<dbReference type="AlphaFoldDB" id="A0AAX6DW14"/>
<proteinExistence type="predicted"/>
<accession>A0AAX6DW14</accession>
<reference evidence="2" key="2">
    <citation type="submission" date="2023-04" db="EMBL/GenBank/DDBJ databases">
        <authorList>
            <person name="Bruccoleri R.E."/>
            <person name="Oakeley E.J."/>
            <person name="Faust A.-M."/>
            <person name="Dessus-Babus S."/>
            <person name="Altorfer M."/>
            <person name="Burckhardt D."/>
            <person name="Oertli M."/>
            <person name="Naumann U."/>
            <person name="Petersen F."/>
            <person name="Wong J."/>
        </authorList>
    </citation>
    <scope>NUCLEOTIDE SEQUENCE</scope>
    <source>
        <strain evidence="2">GSM-AAB239-AS_SAM_17_03QT</strain>
        <tissue evidence="2">Leaf</tissue>
    </source>
</reference>
<dbReference type="Proteomes" id="UP001140949">
    <property type="component" value="Unassembled WGS sequence"/>
</dbReference>